<dbReference type="GO" id="GO:0000160">
    <property type="term" value="P:phosphorelay signal transduction system"/>
    <property type="evidence" value="ECO:0007669"/>
    <property type="project" value="UniProtKB-KW"/>
</dbReference>
<evidence type="ECO:0000256" key="9">
    <source>
        <dbReference type="PROSITE-ProRule" id="PRU00357"/>
    </source>
</evidence>
<dbReference type="SMART" id="SM00448">
    <property type="entry name" value="REC"/>
    <property type="match status" value="1"/>
</dbReference>
<feature type="region of interest" description="Disordered" evidence="10">
    <location>
        <begin position="248"/>
        <end position="282"/>
    </location>
</feature>
<comment type="caution">
    <text evidence="14">The sequence shown here is derived from an EMBL/GenBank/DDBJ whole genome shotgun (WGS) entry which is preliminary data.</text>
</comment>
<keyword evidence="11" id="KW-1133">Transmembrane helix</keyword>
<evidence type="ECO:0000256" key="4">
    <source>
        <dbReference type="ARBA" id="ARBA00023015"/>
    </source>
</evidence>
<feature type="compositionally biased region" description="Polar residues" evidence="10">
    <location>
        <begin position="248"/>
        <end position="279"/>
    </location>
</feature>
<organism evidence="14 15">
    <name type="scientific">Vitis vinifera</name>
    <name type="common">Grape</name>
    <dbReference type="NCBI Taxonomy" id="29760"/>
    <lineage>
        <taxon>Eukaryota</taxon>
        <taxon>Viridiplantae</taxon>
        <taxon>Streptophyta</taxon>
        <taxon>Embryophyta</taxon>
        <taxon>Tracheophyta</taxon>
        <taxon>Spermatophyta</taxon>
        <taxon>Magnoliopsida</taxon>
        <taxon>eudicotyledons</taxon>
        <taxon>Gunneridae</taxon>
        <taxon>Pentapetalae</taxon>
        <taxon>rosids</taxon>
        <taxon>Vitales</taxon>
        <taxon>Vitaceae</taxon>
        <taxon>Viteae</taxon>
        <taxon>Vitis</taxon>
    </lineage>
</organism>
<evidence type="ECO:0000256" key="11">
    <source>
        <dbReference type="SAM" id="Phobius"/>
    </source>
</evidence>
<dbReference type="PANTHER" id="PTHR43874:SF95">
    <property type="entry name" value="TWO-COMPONENT RESPONSE REGULATOR-LIKE APRR5"/>
    <property type="match status" value="1"/>
</dbReference>
<accession>A0A438FLR2</accession>
<keyword evidence="6" id="KW-0804">Transcription</keyword>
<dbReference type="PROSITE" id="PS51017">
    <property type="entry name" value="CCT"/>
    <property type="match status" value="1"/>
</dbReference>
<evidence type="ECO:0000256" key="1">
    <source>
        <dbReference type="ARBA" id="ARBA00004123"/>
    </source>
</evidence>
<dbReference type="AlphaFoldDB" id="A0A438FLR2"/>
<evidence type="ECO:0000256" key="2">
    <source>
        <dbReference type="ARBA" id="ARBA00010330"/>
    </source>
</evidence>
<evidence type="ECO:0000256" key="3">
    <source>
        <dbReference type="ARBA" id="ARBA00023012"/>
    </source>
</evidence>
<feature type="region of interest" description="Disordered" evidence="10">
    <location>
        <begin position="619"/>
        <end position="655"/>
    </location>
</feature>
<dbReference type="GO" id="GO:0005634">
    <property type="term" value="C:nucleus"/>
    <property type="evidence" value="ECO:0007669"/>
    <property type="project" value="UniProtKB-SubCell"/>
</dbReference>
<dbReference type="InterPro" id="IPR001789">
    <property type="entry name" value="Sig_transdc_resp-reg_receiver"/>
</dbReference>
<feature type="region of interest" description="Disordered" evidence="10">
    <location>
        <begin position="463"/>
        <end position="490"/>
    </location>
</feature>
<evidence type="ECO:0000256" key="6">
    <source>
        <dbReference type="ARBA" id="ARBA00023163"/>
    </source>
</evidence>
<dbReference type="Gene3D" id="3.40.50.2300">
    <property type="match status" value="1"/>
</dbReference>
<evidence type="ECO:0000256" key="8">
    <source>
        <dbReference type="PROSITE-ProRule" id="PRU00169"/>
    </source>
</evidence>
<dbReference type="InterPro" id="IPR010402">
    <property type="entry name" value="CCT_domain"/>
</dbReference>
<evidence type="ECO:0000259" key="12">
    <source>
        <dbReference type="PROSITE" id="PS50110"/>
    </source>
</evidence>
<evidence type="ECO:0000256" key="10">
    <source>
        <dbReference type="SAM" id="MobiDB-lite"/>
    </source>
</evidence>
<comment type="similarity">
    <text evidence="2">Belongs to the ARR-like family.</text>
</comment>
<dbReference type="InterPro" id="IPR045279">
    <property type="entry name" value="ARR-like"/>
</dbReference>
<name>A0A438FLR2_VITVI</name>
<evidence type="ECO:0000259" key="13">
    <source>
        <dbReference type="PROSITE" id="PS51017"/>
    </source>
</evidence>
<dbReference type="GO" id="GO:0009736">
    <property type="term" value="P:cytokinin-activated signaling pathway"/>
    <property type="evidence" value="ECO:0007669"/>
    <property type="project" value="InterPro"/>
</dbReference>
<evidence type="ECO:0000313" key="14">
    <source>
        <dbReference type="EMBL" id="RVW60924.1"/>
    </source>
</evidence>
<comment type="caution">
    <text evidence="8">Lacks conserved residue(s) required for the propagation of feature annotation.</text>
</comment>
<keyword evidence="7 9" id="KW-0539">Nucleus</keyword>
<dbReference type="EMBL" id="QGNW01000845">
    <property type="protein sequence ID" value="RVW60924.1"/>
    <property type="molecule type" value="Genomic_DNA"/>
</dbReference>
<evidence type="ECO:0000313" key="15">
    <source>
        <dbReference type="Proteomes" id="UP000288805"/>
    </source>
</evidence>
<sequence>MKALQMRQRREANGTLPFDLARFYADVAHPGPPNTPLRYFVPSRFEAVIGELCVSTVLWALGFLMGEVVVSSEAGGGGMEGEVEKKEVGSGVVRWERFLPRMVLRVLLVEADDSTRQIIAALLRKCSYKDPLDWQNYLHRRLLPMVFRDLPVAAVPDGLKAWEVLNARPHNIDLILTEVELPSISGFALLTLIMEHEICKNIPVIMMSSHGSINTVYKCMLRGAADFLVKPVRRNELKNLWQHVWRRQSSTVSGNGPQDESVAQQKVEATSENNPTSNHSSDHVACIQKNKEALNKVSDAQSSCSKPDLEAESAYMETMQDFSNPTWSRSLVSDTKMQKNEECAKLGPKFLMHNKEAGGTLEAACRDVNTMTQPEAVEPENDGQGANAPSEACGNNAILGSSSREAIDLIGVFDNSQKCTYGNSSSNNGTKKSDSIPQLDLSLRRSHPSSPENQVADERHTLNHSNGSAFSRSLQPPHLPSTGVFNQQKNFGADSDKRLSQLVTGYNSDITSPTLSTQRSVISLATSPSGRVEIALCGPQQRAFPAPVPVRGVRFDGLCTGYSSVVAPIFSAQSGPSPMPSPGSAGQHELSFRANPCHLSRHETSDSQHLCNALEQNANNSTSQTNHKPEHKLDSLEGQGHFSPATDQNSSSSFGNGGASNLNSFGCGSICGSNGNANTVAVVQAAAEGKNEEGIFSHEGHSQRSIQREAALTKFRLKRKDRCFEKKVRYESRKKLAEQRPRVKGQFVRQVHTIPPPAEPDTYYGSSFDDDLQARNFHLFDFLKLEEQRGGNTRSIEVPCGLPLPNSEKFEMELSRTIW</sequence>
<keyword evidence="11" id="KW-0812">Transmembrane</keyword>
<dbReference type="PROSITE" id="PS50110">
    <property type="entry name" value="RESPONSE_REGULATORY"/>
    <property type="match status" value="1"/>
</dbReference>
<keyword evidence="11" id="KW-0472">Membrane</keyword>
<gene>
    <name evidence="14" type="primary">PRR95_0</name>
    <name evidence="14" type="ORF">CK203_049263</name>
</gene>
<evidence type="ECO:0000256" key="5">
    <source>
        <dbReference type="ARBA" id="ARBA00023108"/>
    </source>
</evidence>
<dbReference type="PANTHER" id="PTHR43874">
    <property type="entry name" value="TWO-COMPONENT RESPONSE REGULATOR"/>
    <property type="match status" value="1"/>
</dbReference>
<reference evidence="14 15" key="1">
    <citation type="journal article" date="2018" name="PLoS Genet.">
        <title>Population sequencing reveals clonal diversity and ancestral inbreeding in the grapevine cultivar Chardonnay.</title>
        <authorList>
            <person name="Roach M.J."/>
            <person name="Johnson D.L."/>
            <person name="Bohlmann J."/>
            <person name="van Vuuren H.J."/>
            <person name="Jones S.J."/>
            <person name="Pretorius I.S."/>
            <person name="Schmidt S.A."/>
            <person name="Borneman A.R."/>
        </authorList>
    </citation>
    <scope>NUCLEOTIDE SEQUENCE [LARGE SCALE GENOMIC DNA]</scope>
    <source>
        <strain evidence="15">cv. Chardonnay</strain>
        <tissue evidence="14">Leaf</tissue>
    </source>
</reference>
<feature type="transmembrane region" description="Helical" evidence="11">
    <location>
        <begin position="47"/>
        <end position="65"/>
    </location>
</feature>
<dbReference type="GO" id="GO:0048511">
    <property type="term" value="P:rhythmic process"/>
    <property type="evidence" value="ECO:0007669"/>
    <property type="project" value="UniProtKB-KW"/>
</dbReference>
<dbReference type="Pfam" id="PF00072">
    <property type="entry name" value="Response_reg"/>
    <property type="match status" value="1"/>
</dbReference>
<keyword evidence="5" id="KW-0090">Biological rhythms</keyword>
<feature type="compositionally biased region" description="Polar residues" evidence="10">
    <location>
        <begin position="463"/>
        <end position="474"/>
    </location>
</feature>
<protein>
    <submittedName>
        <fullName evidence="14">Two-component response regulator-like PRR95</fullName>
    </submittedName>
</protein>
<keyword evidence="3" id="KW-0902">Two-component regulatory system</keyword>
<dbReference type="Proteomes" id="UP000288805">
    <property type="component" value="Unassembled WGS sequence"/>
</dbReference>
<dbReference type="Pfam" id="PF06203">
    <property type="entry name" value="CCT"/>
    <property type="match status" value="1"/>
</dbReference>
<dbReference type="InterPro" id="IPR011006">
    <property type="entry name" value="CheY-like_superfamily"/>
</dbReference>
<comment type="subcellular location">
    <subcellularLocation>
        <location evidence="1 9">Nucleus</location>
    </subcellularLocation>
</comment>
<feature type="domain" description="CCT" evidence="13">
    <location>
        <begin position="708"/>
        <end position="750"/>
    </location>
</feature>
<dbReference type="SUPFAM" id="SSF52172">
    <property type="entry name" value="CheY-like"/>
    <property type="match status" value="1"/>
</dbReference>
<evidence type="ECO:0000256" key="7">
    <source>
        <dbReference type="ARBA" id="ARBA00023242"/>
    </source>
</evidence>
<keyword evidence="4" id="KW-0805">Transcription regulation</keyword>
<feature type="domain" description="Response regulatory" evidence="12">
    <location>
        <begin position="105"/>
        <end position="245"/>
    </location>
</feature>
<proteinExistence type="inferred from homology"/>